<dbReference type="GeneID" id="28992913"/>
<dbReference type="InterPro" id="IPR032675">
    <property type="entry name" value="LRR_dom_sf"/>
</dbReference>
<evidence type="ECO:0000313" key="1">
    <source>
        <dbReference type="EMBL" id="OAD70857.1"/>
    </source>
</evidence>
<evidence type="ECO:0000313" key="2">
    <source>
        <dbReference type="Proteomes" id="UP000077315"/>
    </source>
</evidence>
<dbReference type="SUPFAM" id="SSF52047">
    <property type="entry name" value="RNI-like"/>
    <property type="match status" value="1"/>
</dbReference>
<name>A0A167LPL8_PHYB8</name>
<gene>
    <name evidence="1" type="ORF">PHYBLDRAFT_148076</name>
</gene>
<protein>
    <recommendedName>
        <fullName evidence="3">F-box domain-containing protein</fullName>
    </recommendedName>
</protein>
<dbReference type="AlphaFoldDB" id="A0A167LPL8"/>
<dbReference type="Proteomes" id="UP000077315">
    <property type="component" value="Unassembled WGS sequence"/>
</dbReference>
<sequence>MLASELPIEITLFIARFLQSADKIQCCLVCKAWTPAFQQSLFEAVIIKRYSGANKLVDSTNLANNLLQRYGHKTQTPEISKSTFLGDHQLYALQKYLPNIQYFKWSSKEIKLLLLTDFNGWNLWAESLTDLEITVKDYGYDILPKILDSIRSNLHRLKRLHFEGLNYDSFSPCTFDDFELLNDQLPELTKLLLTVQFDKMSPDELLKVKEINPRPYLKTLGMFIEKNTYEWLYYIAVKYPNISSLKLLSFTESTISFQTYQASQMLAKLSCPFQHLEKLTVEVGSTSEQTYLDFVNRLGLFNVPIKEIDLTIYNSLSFNVSNKDILQSIKIFANTLEKLRIVYFISSYYSGFSDELVYCPRLVDLTIEIQGTTTMLDVLLEQYPSLKNLSISSGDLTLRPDLTILSIEHGLSHFSLKDSFITASTLNYISICCKKLSTMRLKFVNIKGPQQGNTGDNCIDMSSTHFTKLNIKGIQFFDSFNRVQIALFVLSSSVAPIKNTWVYSIPDALINNGSSQLITRKLNEEESKEAEKYFCNFAGSVCPEDTKEQVDEYIKSLSENDWRPVLPKGYSTFKYGSLKTLLFDGEHKE</sequence>
<dbReference type="InParanoid" id="A0A167LPL8"/>
<reference evidence="2" key="1">
    <citation type="submission" date="2015-06" db="EMBL/GenBank/DDBJ databases">
        <title>Expansion of signal transduction pathways in fungi by whole-genome duplication.</title>
        <authorList>
            <consortium name="DOE Joint Genome Institute"/>
            <person name="Corrochano L.M."/>
            <person name="Kuo A."/>
            <person name="Marcet-Houben M."/>
            <person name="Polaino S."/>
            <person name="Salamov A."/>
            <person name="Villalobos J.M."/>
            <person name="Alvarez M.I."/>
            <person name="Avalos J."/>
            <person name="Benito E.P."/>
            <person name="Benoit I."/>
            <person name="Burger G."/>
            <person name="Camino L.P."/>
            <person name="Canovas D."/>
            <person name="Cerda-Olmedo E."/>
            <person name="Cheng J.-F."/>
            <person name="Dominguez A."/>
            <person name="Elias M."/>
            <person name="Eslava A.P."/>
            <person name="Glaser F."/>
            <person name="Grimwood J."/>
            <person name="Gutierrez G."/>
            <person name="Heitman J."/>
            <person name="Henrissat B."/>
            <person name="Iturriaga E.A."/>
            <person name="Lang B.F."/>
            <person name="Lavin J.L."/>
            <person name="Lee S."/>
            <person name="Li W."/>
            <person name="Lindquist E."/>
            <person name="Lopez-Garcia S."/>
            <person name="Luque E.M."/>
            <person name="Marcos A.T."/>
            <person name="Martin J."/>
            <person name="McCluskey K."/>
            <person name="Medina H.R."/>
            <person name="Miralles-Duran A."/>
            <person name="Miyazaki A."/>
            <person name="Munoz-Torres E."/>
            <person name="Oguiza J.A."/>
            <person name="Ohm R."/>
            <person name="Olmedo M."/>
            <person name="Orejas M."/>
            <person name="Ortiz-Castellanos L."/>
            <person name="Pisabarro A.G."/>
            <person name="Rodriguez-Romero J."/>
            <person name="Ruiz-Herrera J."/>
            <person name="Ruiz-Vazquez R."/>
            <person name="Sanz C."/>
            <person name="Schackwitz W."/>
            <person name="Schmutz J."/>
            <person name="Shahriari M."/>
            <person name="Shelest E."/>
            <person name="Silva-Franco F."/>
            <person name="Soanes D."/>
            <person name="Syed K."/>
            <person name="Tagua V.G."/>
            <person name="Talbot N.J."/>
            <person name="Thon M."/>
            <person name="De vries R.P."/>
            <person name="Wiebenga A."/>
            <person name="Yadav J.S."/>
            <person name="Braun E.L."/>
            <person name="Baker S."/>
            <person name="Garre V."/>
            <person name="Horwitz B."/>
            <person name="Torres-Martinez S."/>
            <person name="Idnurm A."/>
            <person name="Herrera-Estrella A."/>
            <person name="Gabaldon T."/>
            <person name="Grigoriev I.V."/>
        </authorList>
    </citation>
    <scope>NUCLEOTIDE SEQUENCE [LARGE SCALE GENOMIC DNA]</scope>
    <source>
        <strain evidence="2">NRRL 1555(-)</strain>
    </source>
</reference>
<dbReference type="EMBL" id="KV440987">
    <property type="protein sequence ID" value="OAD70857.1"/>
    <property type="molecule type" value="Genomic_DNA"/>
</dbReference>
<organism evidence="1 2">
    <name type="scientific">Phycomyces blakesleeanus (strain ATCC 8743b / DSM 1359 / FGSC 10004 / NBRC 33097 / NRRL 1555)</name>
    <dbReference type="NCBI Taxonomy" id="763407"/>
    <lineage>
        <taxon>Eukaryota</taxon>
        <taxon>Fungi</taxon>
        <taxon>Fungi incertae sedis</taxon>
        <taxon>Mucoromycota</taxon>
        <taxon>Mucoromycotina</taxon>
        <taxon>Mucoromycetes</taxon>
        <taxon>Mucorales</taxon>
        <taxon>Phycomycetaceae</taxon>
        <taxon>Phycomyces</taxon>
    </lineage>
</organism>
<evidence type="ECO:0008006" key="3">
    <source>
        <dbReference type="Google" id="ProtNLM"/>
    </source>
</evidence>
<proteinExistence type="predicted"/>
<accession>A0A167LPL8</accession>
<dbReference type="InterPro" id="IPR036047">
    <property type="entry name" value="F-box-like_dom_sf"/>
</dbReference>
<dbReference type="OrthoDB" id="10498859at2759"/>
<dbReference type="SUPFAM" id="SSF81383">
    <property type="entry name" value="F-box domain"/>
    <property type="match status" value="1"/>
</dbReference>
<dbReference type="Gene3D" id="3.80.10.10">
    <property type="entry name" value="Ribonuclease Inhibitor"/>
    <property type="match status" value="1"/>
</dbReference>
<keyword evidence="2" id="KW-1185">Reference proteome</keyword>
<dbReference type="RefSeq" id="XP_018288897.1">
    <property type="nucleotide sequence ID" value="XM_018432007.1"/>
</dbReference>
<dbReference type="VEuPathDB" id="FungiDB:PHYBLDRAFT_148076"/>